<feature type="region of interest" description="Disordered" evidence="1">
    <location>
        <begin position="239"/>
        <end position="258"/>
    </location>
</feature>
<evidence type="ECO:0000313" key="3">
    <source>
        <dbReference type="Proteomes" id="UP000176944"/>
    </source>
</evidence>
<evidence type="ECO:0000256" key="1">
    <source>
        <dbReference type="SAM" id="MobiDB-lite"/>
    </source>
</evidence>
<feature type="region of interest" description="Disordered" evidence="1">
    <location>
        <begin position="786"/>
        <end position="849"/>
    </location>
</feature>
<feature type="compositionally biased region" description="Basic and acidic residues" evidence="1">
    <location>
        <begin position="811"/>
        <end position="821"/>
    </location>
</feature>
<feature type="region of interest" description="Disordered" evidence="1">
    <location>
        <begin position="264"/>
        <end position="287"/>
    </location>
</feature>
<feature type="compositionally biased region" description="Acidic residues" evidence="1">
    <location>
        <begin position="657"/>
        <end position="668"/>
    </location>
</feature>
<feature type="region of interest" description="Disordered" evidence="1">
    <location>
        <begin position="571"/>
        <end position="618"/>
    </location>
</feature>
<feature type="compositionally biased region" description="Polar residues" evidence="1">
    <location>
        <begin position="126"/>
        <end position="178"/>
    </location>
</feature>
<accession>A0A1D9FTS3</accession>
<gene>
    <name evidence="2" type="ORF">BJP36_01475</name>
</gene>
<feature type="compositionally biased region" description="Polar residues" evidence="1">
    <location>
        <begin position="247"/>
        <end position="256"/>
    </location>
</feature>
<dbReference type="AlphaFoldDB" id="A0A1D9FTS3"/>
<name>A0A1D9FTS3_MOOP1</name>
<proteinExistence type="predicted"/>
<feature type="compositionally biased region" description="Basic and acidic residues" evidence="1">
    <location>
        <begin position="575"/>
        <end position="584"/>
    </location>
</feature>
<organism evidence="2 3">
    <name type="scientific">Moorena producens (strain JHB)</name>
    <dbReference type="NCBI Taxonomy" id="1454205"/>
    <lineage>
        <taxon>Bacteria</taxon>
        <taxon>Bacillati</taxon>
        <taxon>Cyanobacteriota</taxon>
        <taxon>Cyanophyceae</taxon>
        <taxon>Coleofasciculales</taxon>
        <taxon>Coleofasciculaceae</taxon>
        <taxon>Moorena</taxon>
    </lineage>
</organism>
<dbReference type="EMBL" id="CP017708">
    <property type="protein sequence ID" value="AOY78757.1"/>
    <property type="molecule type" value="Genomic_DNA"/>
</dbReference>
<evidence type="ECO:0000313" key="2">
    <source>
        <dbReference type="EMBL" id="AOY78757.1"/>
    </source>
</evidence>
<feature type="region of interest" description="Disordered" evidence="1">
    <location>
        <begin position="122"/>
        <end position="180"/>
    </location>
</feature>
<dbReference type="Proteomes" id="UP000176944">
    <property type="component" value="Chromosome"/>
</dbReference>
<feature type="region of interest" description="Disordered" evidence="1">
    <location>
        <begin position="198"/>
        <end position="219"/>
    </location>
</feature>
<feature type="region of interest" description="Disordered" evidence="1">
    <location>
        <begin position="649"/>
        <end position="669"/>
    </location>
</feature>
<feature type="compositionally biased region" description="Polar residues" evidence="1">
    <location>
        <begin position="272"/>
        <end position="287"/>
    </location>
</feature>
<reference evidence="3" key="1">
    <citation type="submission" date="2016-10" db="EMBL/GenBank/DDBJ databases">
        <title>Comparative genomics uncovers the prolific and rare metabolic potential of the cyanobacterial genus Moorea.</title>
        <authorList>
            <person name="Leao T."/>
            <person name="Castelao G."/>
            <person name="Korobeynikov A."/>
            <person name="Monroe E.A."/>
            <person name="Podell S."/>
            <person name="Glukhov E."/>
            <person name="Allen E."/>
            <person name="Gerwick W.H."/>
            <person name="Gerwick L."/>
        </authorList>
    </citation>
    <scope>NUCLEOTIDE SEQUENCE [LARGE SCALE GENOMIC DNA]</scope>
    <source>
        <strain evidence="3">JHB</strain>
    </source>
</reference>
<protein>
    <submittedName>
        <fullName evidence="2">Uncharacterized protein</fullName>
    </submittedName>
</protein>
<feature type="compositionally biased region" description="Polar residues" evidence="1">
    <location>
        <begin position="199"/>
        <end position="219"/>
    </location>
</feature>
<sequence length="1010" mass="112577">MAKKYWEFLLQKEGERSWKPIKSSEMEIESGRYRIVARSNRPNTDVEICVSYDSTEQVPPRRKSQKRWRRTNSEGLMVVIPFTKLKPGFWKLRCSNDIMDDFMGESWRKSLALQVIPKVKDVETPPKTSVSSSVAESTPVESTPVESTPVESTPVESTPVEATQTDTQPPQIDNSLTTPELAVDFPSTNTIANDLKATDASSDASSEFSNPQEYESQITPPEEQPITIAAPELRVDQAQAAMGVSPEESSPSQETVWQGVEQVDPEAPVNPDTKQQPTATISEDLPLQSTVENSIMEESLETLEQLLQQVLQPVLDELEDRESEDNQQLRKTSDSDWVSDTEVNQYGLTLKLDKEIFLARRGESLTIKGELVVYNDNYNNGDGITVSVLDSVLENLFPASLRYQLRFPQTGKRLLDIEYSLSQQELSLGFSHSLDIPTDCQSGLILGKITLYNSNSTPLATQQFTVTANVEDLLEVIVPGNQGMPMETMVVLANRIAQSAKPDQPDQDLLLLDEYPLEETTLDLVELPQNHPSLFLQPISKRSLPPKLYQHQPSDITVKSIKLPNLPTMQSVADPEAKHEDVQDQSKASDSVSLDDQESSTTANPELDNREQDTGSELQPQETVLQDTVVQDTVVQDTVFQDTVLQDTIEQSKDSTEDSAEDTTEDSNLEINYEVSSNSNDASEVLINSLTESEAIQTIEISEIDQSQTDVQLEDSESLDTQFKNSKLNQLLNTKWETPDSVQDHESIALEDAFRALNMEERFWSRLSALAEDDELMELLRLELSPESNPAGQDHSAVEDEQRNQTASNQEEVREFPEKVLESMTESEDLSLVSSELAMPKTPPRVGITSHDWTTQEIVVDDIEIAPQATKATATKQHDVKAKLENLSSLELDATLTAPTLSIPTTRELVAGEKVMVTIKLPPSQSRLCIKLWVKDVQTRSLLQETRSIIDLLPNAAGELEAMTQLVIPEGTTQIRIEAIAINLENQQESHKAELECVVVPTDLSSMVEE</sequence>